<dbReference type="GO" id="GO:0003677">
    <property type="term" value="F:DNA binding"/>
    <property type="evidence" value="ECO:0007669"/>
    <property type="project" value="UniProtKB-UniRule"/>
</dbReference>
<evidence type="ECO:0000256" key="7">
    <source>
        <dbReference type="ARBA" id="ARBA00022932"/>
    </source>
</evidence>
<dbReference type="GO" id="GO:0008408">
    <property type="term" value="F:3'-5' exonuclease activity"/>
    <property type="evidence" value="ECO:0007669"/>
    <property type="project" value="InterPro"/>
</dbReference>
<dbReference type="PANTHER" id="PTHR30478">
    <property type="entry name" value="DNA POLYMERASE III SUBUNIT BETA"/>
    <property type="match status" value="1"/>
</dbReference>
<sequence>MQVKVLQEDLLKGLSCVSRFVSVRAQLPVLSNILLKAEKGKLKLGATNLETGIVFEVGAKIEEDGLLTVPAKVLLELTANLPPGQITLSSEQEQLKVSSGSFQAQLSGILASEFPSIPDKLDHTDFTISGDVLQLINKQVVFAAAQDDSRPILTGVLFKFSEDNLRAVATDGFRLSSKELIFNKIAADKKTLLVPAKLLDELYKIVGGQEIKVALMEREKQIMSQAESMVLTGRLLEGDYPDFERIIPQNTPHKASVDREAFIRAIRAAAVFAREASGIIKLVMEKDKIVVVAESQQYGREESEVEAKVEEGGITIAFNYRYILDFLNSVTGQEISIETEGPTAPGVFRDTKDPSYLHLIMPFKIQN</sequence>
<gene>
    <name evidence="13" type="ORF">A3F61_02245</name>
</gene>
<keyword evidence="7 9" id="KW-0239">DNA-directed DNA polymerase</keyword>
<evidence type="ECO:0000256" key="4">
    <source>
        <dbReference type="ARBA" id="ARBA00022679"/>
    </source>
</evidence>
<feature type="domain" description="DNA polymerase III beta sliding clamp N-terminal" evidence="10">
    <location>
        <begin position="1"/>
        <end position="118"/>
    </location>
</feature>
<comment type="function">
    <text evidence="9">Confers DNA tethering and processivity to DNA polymerases and other proteins. Acts as a clamp, forming a ring around DNA (a reaction catalyzed by the clamp-loading complex) which diffuses in an ATP-independent manner freely and bidirectionally along dsDNA. Initially characterized for its ability to contact the catalytic subunit of DNA polymerase III (Pol III), a complex, multichain enzyme responsible for most of the replicative synthesis in bacteria; Pol III exhibits 3'-5' exonuclease proofreading activity. The beta chain is required for initiation of replication as well as for processivity of DNA replication.</text>
</comment>
<comment type="caution">
    <text evidence="13">The sequence shown here is derived from an EMBL/GenBank/DDBJ whole genome shotgun (WGS) entry which is preliminary data.</text>
</comment>
<evidence type="ECO:0000259" key="12">
    <source>
        <dbReference type="Pfam" id="PF02768"/>
    </source>
</evidence>
<dbReference type="GO" id="GO:0005737">
    <property type="term" value="C:cytoplasm"/>
    <property type="evidence" value="ECO:0007669"/>
    <property type="project" value="UniProtKB-SubCell"/>
</dbReference>
<evidence type="ECO:0000256" key="8">
    <source>
        <dbReference type="ARBA" id="ARBA00023125"/>
    </source>
</evidence>
<dbReference type="Pfam" id="PF02768">
    <property type="entry name" value="DNA_pol3_beta_3"/>
    <property type="match status" value="1"/>
</dbReference>
<keyword evidence="5 9" id="KW-0548">Nucleotidyltransferase</keyword>
<organism evidence="13 14">
    <name type="scientific">Candidatus Blackburnbacteria bacterium RIFCSPHIGHO2_12_FULL_41_13b</name>
    <dbReference type="NCBI Taxonomy" id="1797517"/>
    <lineage>
        <taxon>Bacteria</taxon>
        <taxon>Candidatus Blackburniibacteriota</taxon>
    </lineage>
</organism>
<dbReference type="GO" id="GO:0006271">
    <property type="term" value="P:DNA strand elongation involved in DNA replication"/>
    <property type="evidence" value="ECO:0007669"/>
    <property type="project" value="TreeGrafter"/>
</dbReference>
<keyword evidence="3 9" id="KW-0963">Cytoplasm</keyword>
<dbReference type="STRING" id="1797517.A3F61_02245"/>
<dbReference type="InterPro" id="IPR022635">
    <property type="entry name" value="DNA_polIII_beta_C"/>
</dbReference>
<comment type="similarity">
    <text evidence="2 9">Belongs to the beta sliding clamp family.</text>
</comment>
<evidence type="ECO:0000256" key="2">
    <source>
        <dbReference type="ARBA" id="ARBA00010752"/>
    </source>
</evidence>
<evidence type="ECO:0000256" key="5">
    <source>
        <dbReference type="ARBA" id="ARBA00022695"/>
    </source>
</evidence>
<accession>A0A1G1V876</accession>
<evidence type="ECO:0000256" key="6">
    <source>
        <dbReference type="ARBA" id="ARBA00022705"/>
    </source>
</evidence>
<feature type="domain" description="DNA polymerase III beta sliding clamp central" evidence="11">
    <location>
        <begin position="128"/>
        <end position="242"/>
    </location>
</feature>
<keyword evidence="6 9" id="KW-0235">DNA replication</keyword>
<comment type="subcellular location">
    <subcellularLocation>
        <location evidence="1 9">Cytoplasm</location>
    </subcellularLocation>
</comment>
<name>A0A1G1V876_9BACT</name>
<protein>
    <recommendedName>
        <fullName evidence="9">Beta sliding clamp</fullName>
    </recommendedName>
</protein>
<dbReference type="PANTHER" id="PTHR30478:SF0">
    <property type="entry name" value="BETA SLIDING CLAMP"/>
    <property type="match status" value="1"/>
</dbReference>
<evidence type="ECO:0000259" key="11">
    <source>
        <dbReference type="Pfam" id="PF02767"/>
    </source>
</evidence>
<keyword evidence="4 9" id="KW-0808">Transferase</keyword>
<evidence type="ECO:0000313" key="14">
    <source>
        <dbReference type="Proteomes" id="UP000178272"/>
    </source>
</evidence>
<dbReference type="Proteomes" id="UP000178272">
    <property type="component" value="Unassembled WGS sequence"/>
</dbReference>
<dbReference type="EMBL" id="MHCA01000033">
    <property type="protein sequence ID" value="OGY11658.1"/>
    <property type="molecule type" value="Genomic_DNA"/>
</dbReference>
<dbReference type="PIRSF" id="PIRSF000804">
    <property type="entry name" value="DNA_pol_III_b"/>
    <property type="match status" value="1"/>
</dbReference>
<dbReference type="GO" id="GO:0003887">
    <property type="term" value="F:DNA-directed DNA polymerase activity"/>
    <property type="evidence" value="ECO:0007669"/>
    <property type="project" value="UniProtKB-UniRule"/>
</dbReference>
<evidence type="ECO:0000256" key="1">
    <source>
        <dbReference type="ARBA" id="ARBA00004496"/>
    </source>
</evidence>
<keyword evidence="8" id="KW-0238">DNA-binding</keyword>
<dbReference type="InterPro" id="IPR022634">
    <property type="entry name" value="DNA_polIII_beta_N"/>
</dbReference>
<dbReference type="InterPro" id="IPR022637">
    <property type="entry name" value="DNA_polIII_beta_cen"/>
</dbReference>
<evidence type="ECO:0000256" key="9">
    <source>
        <dbReference type="PIRNR" id="PIRNR000804"/>
    </source>
</evidence>
<reference evidence="13 14" key="1">
    <citation type="journal article" date="2016" name="Nat. Commun.">
        <title>Thousands of microbial genomes shed light on interconnected biogeochemical processes in an aquifer system.</title>
        <authorList>
            <person name="Anantharaman K."/>
            <person name="Brown C.T."/>
            <person name="Hug L.A."/>
            <person name="Sharon I."/>
            <person name="Castelle C.J."/>
            <person name="Probst A.J."/>
            <person name="Thomas B.C."/>
            <person name="Singh A."/>
            <person name="Wilkins M.J."/>
            <person name="Karaoz U."/>
            <person name="Brodie E.L."/>
            <person name="Williams K.H."/>
            <person name="Hubbard S.S."/>
            <person name="Banfield J.F."/>
        </authorList>
    </citation>
    <scope>NUCLEOTIDE SEQUENCE [LARGE SCALE GENOMIC DNA]</scope>
</reference>
<dbReference type="Pfam" id="PF00712">
    <property type="entry name" value="DNA_pol3_beta"/>
    <property type="match status" value="1"/>
</dbReference>
<evidence type="ECO:0000256" key="3">
    <source>
        <dbReference type="ARBA" id="ARBA00022490"/>
    </source>
</evidence>
<dbReference type="Gene3D" id="3.10.150.10">
    <property type="entry name" value="DNA Polymerase III, subunit A, domain 2"/>
    <property type="match status" value="1"/>
</dbReference>
<dbReference type="AlphaFoldDB" id="A0A1G1V876"/>
<dbReference type="CDD" id="cd00140">
    <property type="entry name" value="beta_clamp"/>
    <property type="match status" value="1"/>
</dbReference>
<dbReference type="GO" id="GO:0009360">
    <property type="term" value="C:DNA polymerase III complex"/>
    <property type="evidence" value="ECO:0007669"/>
    <property type="project" value="InterPro"/>
</dbReference>
<dbReference type="NCBIfam" id="TIGR00663">
    <property type="entry name" value="dnan"/>
    <property type="match status" value="1"/>
</dbReference>
<dbReference type="Gene3D" id="3.70.10.10">
    <property type="match status" value="1"/>
</dbReference>
<dbReference type="SMART" id="SM00480">
    <property type="entry name" value="POL3Bc"/>
    <property type="match status" value="1"/>
</dbReference>
<evidence type="ECO:0000313" key="13">
    <source>
        <dbReference type="EMBL" id="OGY11658.1"/>
    </source>
</evidence>
<proteinExistence type="inferred from homology"/>
<dbReference type="InterPro" id="IPR001001">
    <property type="entry name" value="DNA_polIII_beta"/>
</dbReference>
<dbReference type="Pfam" id="PF02767">
    <property type="entry name" value="DNA_pol3_beta_2"/>
    <property type="match status" value="1"/>
</dbReference>
<feature type="domain" description="DNA polymerase III beta sliding clamp C-terminal" evidence="12">
    <location>
        <begin position="245"/>
        <end position="363"/>
    </location>
</feature>
<evidence type="ECO:0000259" key="10">
    <source>
        <dbReference type="Pfam" id="PF00712"/>
    </source>
</evidence>
<comment type="subunit">
    <text evidence="9">Forms a ring-shaped head-to-tail homodimer around DNA.</text>
</comment>
<dbReference type="InterPro" id="IPR046938">
    <property type="entry name" value="DNA_clamp_sf"/>
</dbReference>
<dbReference type="SUPFAM" id="SSF55979">
    <property type="entry name" value="DNA clamp"/>
    <property type="match status" value="3"/>
</dbReference>